<keyword evidence="5" id="KW-0808">Transferase</keyword>
<keyword evidence="5" id="KW-0418">Kinase</keyword>
<evidence type="ECO:0000259" key="4">
    <source>
        <dbReference type="PROSITE" id="PS50011"/>
    </source>
</evidence>
<dbReference type="InterPro" id="IPR011009">
    <property type="entry name" value="Kinase-like_dom_sf"/>
</dbReference>
<feature type="binding site" evidence="3">
    <location>
        <position position="51"/>
    </location>
    <ligand>
        <name>ATP</name>
        <dbReference type="ChEBI" id="CHEBI:30616"/>
    </ligand>
</feature>
<organism evidence="5 6">
    <name type="scientific">Acropora cervicornis</name>
    <name type="common">Staghorn coral</name>
    <dbReference type="NCBI Taxonomy" id="6130"/>
    <lineage>
        <taxon>Eukaryota</taxon>
        <taxon>Metazoa</taxon>
        <taxon>Cnidaria</taxon>
        <taxon>Anthozoa</taxon>
        <taxon>Hexacorallia</taxon>
        <taxon>Scleractinia</taxon>
        <taxon>Astrocoeniina</taxon>
        <taxon>Acroporidae</taxon>
        <taxon>Acropora</taxon>
    </lineage>
</organism>
<dbReference type="Pfam" id="PF00069">
    <property type="entry name" value="Pkinase"/>
    <property type="match status" value="1"/>
</dbReference>
<dbReference type="GO" id="GO:0097527">
    <property type="term" value="P:necroptotic signaling pathway"/>
    <property type="evidence" value="ECO:0007669"/>
    <property type="project" value="TreeGrafter"/>
</dbReference>
<dbReference type="PROSITE" id="PS00108">
    <property type="entry name" value="PROTEIN_KINASE_ST"/>
    <property type="match status" value="1"/>
</dbReference>
<dbReference type="PROSITE" id="PS50011">
    <property type="entry name" value="PROTEIN_KINASE_DOM"/>
    <property type="match status" value="1"/>
</dbReference>
<evidence type="ECO:0000313" key="6">
    <source>
        <dbReference type="Proteomes" id="UP001249851"/>
    </source>
</evidence>
<dbReference type="Gene3D" id="3.30.200.20">
    <property type="entry name" value="Phosphorylase Kinase, domain 1"/>
    <property type="match status" value="1"/>
</dbReference>
<accession>A0AAD9UU34</accession>
<dbReference type="SUPFAM" id="SSF56112">
    <property type="entry name" value="Protein kinase-like (PK-like)"/>
    <property type="match status" value="1"/>
</dbReference>
<dbReference type="PANTHER" id="PTHR44329:SF298">
    <property type="entry name" value="MIXED LINEAGE KINASE DOMAIN-LIKE PROTEIN"/>
    <property type="match status" value="1"/>
</dbReference>
<dbReference type="Proteomes" id="UP001249851">
    <property type="component" value="Unassembled WGS sequence"/>
</dbReference>
<dbReference type="InterPro" id="IPR000719">
    <property type="entry name" value="Prot_kinase_dom"/>
</dbReference>
<reference evidence="5" key="1">
    <citation type="journal article" date="2023" name="G3 (Bethesda)">
        <title>Whole genome assembly and annotation of the endangered Caribbean coral Acropora cervicornis.</title>
        <authorList>
            <person name="Selwyn J.D."/>
            <person name="Vollmer S.V."/>
        </authorList>
    </citation>
    <scope>NUCLEOTIDE SEQUENCE</scope>
    <source>
        <strain evidence="5">K2</strain>
    </source>
</reference>
<dbReference type="GO" id="GO:0004672">
    <property type="term" value="F:protein kinase activity"/>
    <property type="evidence" value="ECO:0007669"/>
    <property type="project" value="InterPro"/>
</dbReference>
<dbReference type="GO" id="GO:0005524">
    <property type="term" value="F:ATP binding"/>
    <property type="evidence" value="ECO:0007669"/>
    <property type="project" value="UniProtKB-UniRule"/>
</dbReference>
<dbReference type="Gene3D" id="1.10.510.10">
    <property type="entry name" value="Transferase(Phosphotransferase) domain 1"/>
    <property type="match status" value="1"/>
</dbReference>
<evidence type="ECO:0000256" key="3">
    <source>
        <dbReference type="PROSITE-ProRule" id="PRU10141"/>
    </source>
</evidence>
<evidence type="ECO:0000256" key="2">
    <source>
        <dbReference type="ARBA" id="ARBA00022840"/>
    </source>
</evidence>
<evidence type="ECO:0000313" key="5">
    <source>
        <dbReference type="EMBL" id="KAK2549695.1"/>
    </source>
</evidence>
<keyword evidence="6" id="KW-1185">Reference proteome</keyword>
<keyword evidence="2 3" id="KW-0067">ATP-binding</keyword>
<dbReference type="EMBL" id="JARQWQ010000122">
    <property type="protein sequence ID" value="KAK2549695.1"/>
    <property type="molecule type" value="Genomic_DNA"/>
</dbReference>
<protein>
    <submittedName>
        <fullName evidence="5">Mitogen-activated protein kinase kinase kinase 2</fullName>
    </submittedName>
</protein>
<comment type="caution">
    <text evidence="5">The sequence shown here is derived from an EMBL/GenBank/DDBJ whole genome shotgun (WGS) entry which is preliminary data.</text>
</comment>
<dbReference type="PROSITE" id="PS00107">
    <property type="entry name" value="PROTEIN_KINASE_ATP"/>
    <property type="match status" value="1"/>
</dbReference>
<dbReference type="InterPro" id="IPR017441">
    <property type="entry name" value="Protein_kinase_ATP_BS"/>
</dbReference>
<gene>
    <name evidence="5" type="ORF">P5673_029821</name>
</gene>
<sequence>MAAWSPGPVDGVKVVKYENLRFQRFLGRGAFAEAHLAHCDNPNVNNPVVVKRLNQPVDAYAKNLFVKEAKLLSGLRHENIVRFYGICDGPFAIILEYLVFTFNPFWCQNTPAPVNTVDKFLQNISQLPIQDTRFDHVIPVIADDAAKGLCYLHNQGIAHRDIKPCNILISNQHYCYLNDSVERDRQKSARPVICKLADFGESRSQMIQTERANDPATNRGWRGTISFMAPEIFFPEGANDGNKRSLQDLKMIDIWAIGLVFYCLVNPGVIYPYARDAIGVDDLFNIHRERRHPSADPSYEPRRATVWSNVQKAYQACTKHDPSKRSTASQVLGILQDERQPERSALVGHASTPRTTAQWYNGPEGETTLKYVFSELKTIADNNVVDMIRNKDTRNITMNFEHRGKECRIDFPFNFPTDKASLNLNGVESDKIGGDTVEIAVRSMISIFSSTDQPASVVQWYACEEGESHLKSVFDELKNIADGKVAMSRQRETQDVTMTIERHGQSWKVKFPANFPSSRATVIKNGAEQVSVGDNTVEGSARAIVDHIVAQWYNTSEGEAALKYVFDELTQISDNRIEMSRNRNSQNITLKLLCHGHQWQVKFPPDFPTSNATVVHRDNNCESVGGENLEVAVKAIRHHISSSSRNQRAGTISRRTMKCFFQ</sequence>
<reference evidence="5" key="2">
    <citation type="journal article" date="2023" name="Science">
        <title>Genomic signatures of disease resistance in endangered staghorn corals.</title>
        <authorList>
            <person name="Vollmer S.V."/>
            <person name="Selwyn J.D."/>
            <person name="Despard B.A."/>
            <person name="Roesel C.L."/>
        </authorList>
    </citation>
    <scope>NUCLEOTIDE SEQUENCE</scope>
    <source>
        <strain evidence="5">K2</strain>
    </source>
</reference>
<proteinExistence type="predicted"/>
<keyword evidence="1 3" id="KW-0547">Nucleotide-binding</keyword>
<dbReference type="InterPro" id="IPR051681">
    <property type="entry name" value="Ser/Thr_Kinases-Pseudokinases"/>
</dbReference>
<dbReference type="PANTHER" id="PTHR44329">
    <property type="entry name" value="SERINE/THREONINE-PROTEIN KINASE TNNI3K-RELATED"/>
    <property type="match status" value="1"/>
</dbReference>
<evidence type="ECO:0000256" key="1">
    <source>
        <dbReference type="ARBA" id="ARBA00022741"/>
    </source>
</evidence>
<dbReference type="InterPro" id="IPR008271">
    <property type="entry name" value="Ser/Thr_kinase_AS"/>
</dbReference>
<dbReference type="SMART" id="SM00220">
    <property type="entry name" value="S_TKc"/>
    <property type="match status" value="1"/>
</dbReference>
<dbReference type="AlphaFoldDB" id="A0AAD9UU34"/>
<feature type="domain" description="Protein kinase" evidence="4">
    <location>
        <begin position="20"/>
        <end position="343"/>
    </location>
</feature>
<name>A0AAD9UU34_ACRCE</name>